<name>A0AB39ZS32_DROSZ</name>
<dbReference type="InterPro" id="IPR045108">
    <property type="entry name" value="TXNDC17-like"/>
</dbReference>
<dbReference type="Proteomes" id="UP001652628">
    <property type="component" value="Chromosome X"/>
</dbReference>
<feature type="domain" description="Thioredoxin" evidence="2">
    <location>
        <begin position="7"/>
        <end position="124"/>
    </location>
</feature>
<sequence length="136" mass="15677">MPEYVPARGFKEMENLLKLHDTKRCPIYIYFYGEKDKQGRSWCPDCVAAEDTIMTAFRSNAPADCIVLVVDVGNREFWMGKDNAFRNPPYSVDGIPALLHWKGPERLDGDQLLKKNLLELFFEETDTTRKSNVVTQ</sequence>
<dbReference type="InterPro" id="IPR010357">
    <property type="entry name" value="TXNDC17_dom"/>
</dbReference>
<reference evidence="4" key="1">
    <citation type="submission" date="2025-08" db="UniProtKB">
        <authorList>
            <consortium name="RefSeq"/>
        </authorList>
    </citation>
    <scope>IDENTIFICATION</scope>
</reference>
<dbReference type="GO" id="GO:0047134">
    <property type="term" value="F:protein-disulfide reductase [NAD(P)H] activity"/>
    <property type="evidence" value="ECO:0007669"/>
    <property type="project" value="InterPro"/>
</dbReference>
<organism evidence="3 4">
    <name type="scientific">Drosophila suzukii</name>
    <name type="common">Spotted-wing drosophila fruit fly</name>
    <dbReference type="NCBI Taxonomy" id="28584"/>
    <lineage>
        <taxon>Eukaryota</taxon>
        <taxon>Metazoa</taxon>
        <taxon>Ecdysozoa</taxon>
        <taxon>Arthropoda</taxon>
        <taxon>Hexapoda</taxon>
        <taxon>Insecta</taxon>
        <taxon>Pterygota</taxon>
        <taxon>Neoptera</taxon>
        <taxon>Endopterygota</taxon>
        <taxon>Diptera</taxon>
        <taxon>Brachycera</taxon>
        <taxon>Muscomorpha</taxon>
        <taxon>Ephydroidea</taxon>
        <taxon>Drosophilidae</taxon>
        <taxon>Drosophila</taxon>
        <taxon>Sophophora</taxon>
    </lineage>
</organism>
<evidence type="ECO:0000256" key="1">
    <source>
        <dbReference type="ARBA" id="ARBA00016949"/>
    </source>
</evidence>
<dbReference type="CDD" id="cd02952">
    <property type="entry name" value="TRP14_like"/>
    <property type="match status" value="1"/>
</dbReference>
<accession>A0AB39ZS32</accession>
<gene>
    <name evidence="4" type="primary">LOC108018998</name>
</gene>
<protein>
    <recommendedName>
        <fullName evidence="1">Thioredoxin domain-containing protein 17</fullName>
    </recommendedName>
</protein>
<dbReference type="AlphaFoldDB" id="A0AB39ZS32"/>
<dbReference type="SUPFAM" id="SSF52833">
    <property type="entry name" value="Thioredoxin-like"/>
    <property type="match status" value="1"/>
</dbReference>
<dbReference type="Pfam" id="PF06110">
    <property type="entry name" value="TXD17-like_Trx"/>
    <property type="match status" value="1"/>
</dbReference>
<dbReference type="GeneID" id="108018998"/>
<dbReference type="RefSeq" id="XP_016942097.2">
    <property type="nucleotide sequence ID" value="XM_017086608.4"/>
</dbReference>
<dbReference type="InterPro" id="IPR036249">
    <property type="entry name" value="Thioredoxin-like_sf"/>
</dbReference>
<dbReference type="PANTHER" id="PTHR12452:SF6">
    <property type="entry name" value="THIOREDOXIN DOMAIN-CONTAINING PROTEIN 17"/>
    <property type="match status" value="1"/>
</dbReference>
<dbReference type="GO" id="GO:0005829">
    <property type="term" value="C:cytosol"/>
    <property type="evidence" value="ECO:0007669"/>
    <property type="project" value="TreeGrafter"/>
</dbReference>
<proteinExistence type="predicted"/>
<evidence type="ECO:0000313" key="4">
    <source>
        <dbReference type="RefSeq" id="XP_016942097.2"/>
    </source>
</evidence>
<dbReference type="Gene3D" id="3.40.30.10">
    <property type="entry name" value="Glutaredoxin"/>
    <property type="match status" value="1"/>
</dbReference>
<evidence type="ECO:0000313" key="3">
    <source>
        <dbReference type="Proteomes" id="UP001652628"/>
    </source>
</evidence>
<dbReference type="PANTHER" id="PTHR12452">
    <property type="entry name" value="42-9-9 PROTEIN-RELATED"/>
    <property type="match status" value="1"/>
</dbReference>
<keyword evidence="3" id="KW-1185">Reference proteome</keyword>
<evidence type="ECO:0000259" key="2">
    <source>
        <dbReference type="Pfam" id="PF06110"/>
    </source>
</evidence>